<sequence length="112" mass="12776">MVFWLPVVKVLPEKLPMSVLSFPLPNFKPEEYPTKTLLLDNFPDMFPANEPTNVLLYPSFPALYPIKTFRFPDTFGAVLKPIIVLRFPLALLPESAPTYVFSRPKFPALIPI</sequence>
<proteinExistence type="predicted"/>
<gene>
    <name evidence="1" type="primary">n527R</name>
    <name evidence="1" type="ORF">FR483_n527R</name>
</gene>
<reference evidence="1 2" key="1">
    <citation type="journal article" date="2007" name="Virology">
        <title>Sequence and annotation of the 314-kb MT325 and the 321-kb FR483 viruses that infect Chlorella Pbi.</title>
        <authorList>
            <person name="Fitzgerald L.A."/>
            <person name="Graves M.V."/>
            <person name="Li X."/>
            <person name="Feldblyum T."/>
            <person name="Hartigan J."/>
            <person name="Van Etten J.L."/>
        </authorList>
    </citation>
    <scope>NUCLEOTIDE SEQUENCE [LARGE SCALE GENOMIC DNA]</scope>
    <source>
        <strain evidence="1 2">FR483</strain>
    </source>
</reference>
<dbReference type="GeneID" id="5469806"/>
<dbReference type="Proteomes" id="UP000204095">
    <property type="component" value="Segment"/>
</dbReference>
<dbReference type="RefSeq" id="YP_001426159.1">
    <property type="nucleotide sequence ID" value="NC_008603.1"/>
</dbReference>
<organism evidence="1 2">
    <name type="scientific">Paramecium bursaria Chlorella virus FR483</name>
    <name type="common">PBCV-FR483</name>
    <dbReference type="NCBI Taxonomy" id="399781"/>
    <lineage>
        <taxon>Viruses</taxon>
        <taxon>Varidnaviria</taxon>
        <taxon>Bamfordvirae</taxon>
        <taxon>Nucleocytoviricota</taxon>
        <taxon>Megaviricetes</taxon>
        <taxon>Algavirales</taxon>
        <taxon>Phycodnaviridae</taxon>
        <taxon>Chlorovirus</taxon>
        <taxon>Chlorovirus conductrix</taxon>
        <taxon>Paramecium bursaria Chlorella virus A1</taxon>
    </lineage>
</organism>
<evidence type="ECO:0000313" key="1">
    <source>
        <dbReference type="EMBL" id="ABT15812.1"/>
    </source>
</evidence>
<dbReference type="EMBL" id="DQ890022">
    <property type="protein sequence ID" value="ABT15812.1"/>
    <property type="molecule type" value="Genomic_DNA"/>
</dbReference>
<accession>A7J7N1</accession>
<evidence type="ECO:0000313" key="2">
    <source>
        <dbReference type="Proteomes" id="UP000204095"/>
    </source>
</evidence>
<name>A7J7N1_PBCVF</name>
<organismHost>
    <name type="scientific">Paramecium bursaria</name>
    <dbReference type="NCBI Taxonomy" id="74790"/>
</organismHost>
<dbReference type="KEGG" id="vg:5469806"/>
<protein>
    <submittedName>
        <fullName evidence="1">Uncharacterized protein n527R</fullName>
    </submittedName>
</protein>